<comment type="caution">
    <text evidence="1">The sequence shown here is derived from an EMBL/GenBank/DDBJ whole genome shotgun (WGS) entry which is preliminary data.</text>
</comment>
<evidence type="ECO:0000313" key="2">
    <source>
        <dbReference type="Proteomes" id="UP000236725"/>
    </source>
</evidence>
<dbReference type="AlphaFoldDB" id="A0A8G2BX84"/>
<name>A0A8G2BX84_9BACT</name>
<reference evidence="1 2" key="1">
    <citation type="submission" date="2016-10" db="EMBL/GenBank/DDBJ databases">
        <authorList>
            <person name="Varghese N."/>
            <person name="Submissions S."/>
        </authorList>
    </citation>
    <scope>NUCLEOTIDE SEQUENCE [LARGE SCALE GENOMIC DNA]</scope>
    <source>
        <strain evidence="1 2">DSM 29073</strain>
    </source>
</reference>
<keyword evidence="2" id="KW-1185">Reference proteome</keyword>
<accession>A0A8G2BX84</accession>
<evidence type="ECO:0000313" key="1">
    <source>
        <dbReference type="EMBL" id="SEG01112.1"/>
    </source>
</evidence>
<protein>
    <submittedName>
        <fullName evidence="1">Uncharacterized protein</fullName>
    </submittedName>
</protein>
<sequence length="288" mass="33106">MRTITSEHIEAYRNGCLKKLFDVIKEDPELSFEIRKDNEVMVYYRKGKILTIKYTNENNFQIKPLDKQYNKGVPLTDLFDTKKKADTLKNASCLRKYFKQAKELVYKHKIGVEFGFQQNIALGNRSFNNRFLVVDMEWQFSQSGINKTGRTVKTRIDLVIVDTQPNEFGTNDIYLTELKVGTGATEGKSGIVDHIKKTKIITNKEEVCNDLKSDVKSIIDIKSRLGLIEGEKKELKLSSKPKMMIILAYRGEKEQKLLDKQASIAIEEANKNGMCEPIIKKIDLRITL</sequence>
<dbReference type="Proteomes" id="UP000236725">
    <property type="component" value="Unassembled WGS sequence"/>
</dbReference>
<dbReference type="RefSeq" id="WP_103983697.1">
    <property type="nucleotide sequence ID" value="NZ_FNVS01000012.1"/>
</dbReference>
<dbReference type="EMBL" id="FNVS01000012">
    <property type="protein sequence ID" value="SEG01112.1"/>
    <property type="molecule type" value="Genomic_DNA"/>
</dbReference>
<organism evidence="1 2">
    <name type="scientific">Parabacteroides chinchillae</name>
    <dbReference type="NCBI Taxonomy" id="871327"/>
    <lineage>
        <taxon>Bacteria</taxon>
        <taxon>Pseudomonadati</taxon>
        <taxon>Bacteroidota</taxon>
        <taxon>Bacteroidia</taxon>
        <taxon>Bacteroidales</taxon>
        <taxon>Tannerellaceae</taxon>
        <taxon>Parabacteroides</taxon>
    </lineage>
</organism>
<proteinExistence type="predicted"/>
<gene>
    <name evidence="1" type="ORF">SAMN05444001_11220</name>
</gene>